<keyword evidence="3" id="KW-1185">Reference proteome</keyword>
<keyword evidence="1" id="KW-1133">Transmembrane helix</keyword>
<evidence type="ECO:0000313" key="2">
    <source>
        <dbReference type="EMBL" id="MBD8004386.1"/>
    </source>
</evidence>
<dbReference type="Proteomes" id="UP000648182">
    <property type="component" value="Unassembled WGS sequence"/>
</dbReference>
<keyword evidence="1" id="KW-0472">Membrane</keyword>
<dbReference type="RefSeq" id="WP_191810432.1">
    <property type="nucleotide sequence ID" value="NZ_JACSPV010000005.1"/>
</dbReference>
<dbReference type="EMBL" id="JACSPV010000005">
    <property type="protein sequence ID" value="MBD8004386.1"/>
    <property type="molecule type" value="Genomic_DNA"/>
</dbReference>
<organism evidence="2 3">
    <name type="scientific">Bacillus norwichensis</name>
    <dbReference type="NCBI Taxonomy" id="2762217"/>
    <lineage>
        <taxon>Bacteria</taxon>
        <taxon>Bacillati</taxon>
        <taxon>Bacillota</taxon>
        <taxon>Bacilli</taxon>
        <taxon>Bacillales</taxon>
        <taxon>Bacillaceae</taxon>
        <taxon>Bacillus</taxon>
    </lineage>
</organism>
<keyword evidence="1" id="KW-0812">Transmembrane</keyword>
<proteinExistence type="predicted"/>
<comment type="caution">
    <text evidence="2">The sequence shown here is derived from an EMBL/GenBank/DDBJ whole genome shotgun (WGS) entry which is preliminary data.</text>
</comment>
<evidence type="ECO:0000256" key="1">
    <source>
        <dbReference type="SAM" id="Phobius"/>
    </source>
</evidence>
<protein>
    <submittedName>
        <fullName evidence="2">Uncharacterized protein</fullName>
    </submittedName>
</protein>
<evidence type="ECO:0000313" key="3">
    <source>
        <dbReference type="Proteomes" id="UP000648182"/>
    </source>
</evidence>
<feature type="transmembrane region" description="Helical" evidence="1">
    <location>
        <begin position="34"/>
        <end position="50"/>
    </location>
</feature>
<reference evidence="2 3" key="1">
    <citation type="submission" date="2020-08" db="EMBL/GenBank/DDBJ databases">
        <title>A Genomic Blueprint of the Chicken Gut Microbiome.</title>
        <authorList>
            <person name="Gilroy R."/>
            <person name="Ravi A."/>
            <person name="Getino M."/>
            <person name="Pursley I."/>
            <person name="Horton D.L."/>
            <person name="Alikhan N.-F."/>
            <person name="Baker D."/>
            <person name="Gharbi K."/>
            <person name="Hall N."/>
            <person name="Watson M."/>
            <person name="Adriaenssens E.M."/>
            <person name="Foster-Nyarko E."/>
            <person name="Jarju S."/>
            <person name="Secka A."/>
            <person name="Antonio M."/>
            <person name="Oren A."/>
            <person name="Chaudhuri R."/>
            <person name="La Ragione R.M."/>
            <person name="Hildebrand F."/>
            <person name="Pallen M.J."/>
        </authorList>
    </citation>
    <scope>NUCLEOTIDE SEQUENCE [LARGE SCALE GENOMIC DNA]</scope>
    <source>
        <strain evidence="2 3">Sa1BUA2</strain>
    </source>
</reference>
<gene>
    <name evidence="2" type="ORF">H9631_04770</name>
</gene>
<accession>A0ABR8VIZ9</accession>
<name>A0ABR8VIZ9_9BACI</name>
<sequence>MEWKQFFSTAAVAAVIVILQWPRMKDSSKRDKGTFIVLILLGLALSLFNLEYLKGPADLEQAIFRPISRLVGR</sequence>
<feature type="transmembrane region" description="Helical" evidence="1">
    <location>
        <begin position="6"/>
        <end position="22"/>
    </location>
</feature>